<accession>A0AAD8IGF6</accession>
<evidence type="ECO:0000313" key="3">
    <source>
        <dbReference type="Proteomes" id="UP001237642"/>
    </source>
</evidence>
<evidence type="ECO:0000313" key="2">
    <source>
        <dbReference type="EMBL" id="KAK1385417.1"/>
    </source>
</evidence>
<sequence>MNEFQSPLLFLKPFSITYRSVSISYQMGKSSKKSASKVEVASAVVATKPLKKCVCFFLFIVPAKKQKQNESALKQTVAKKQADAKITKKSKKAESSSKDDSSLIDEIVVLAKVVKPAPKAKAASSSSEEESSSDFEEDEPNSKVPVKTVLAAKNGFVAAKKKDESSDESDLEFDESKDVINIQLINISTTSYNVLRDSRVNINEVGPDVVSDGGIVSCNNEAE</sequence>
<gene>
    <name evidence="2" type="ORF">POM88_023152</name>
</gene>
<dbReference type="EMBL" id="JAUIZM010000005">
    <property type="protein sequence ID" value="KAK1385417.1"/>
    <property type="molecule type" value="Genomic_DNA"/>
</dbReference>
<dbReference type="Proteomes" id="UP001237642">
    <property type="component" value="Unassembled WGS sequence"/>
</dbReference>
<dbReference type="AlphaFoldDB" id="A0AAD8IGF6"/>
<feature type="region of interest" description="Disordered" evidence="1">
    <location>
        <begin position="120"/>
        <end position="143"/>
    </location>
</feature>
<keyword evidence="3" id="KW-1185">Reference proteome</keyword>
<evidence type="ECO:0000256" key="1">
    <source>
        <dbReference type="SAM" id="MobiDB-lite"/>
    </source>
</evidence>
<protein>
    <submittedName>
        <fullName evidence="2">Uncharacterized protein</fullName>
    </submittedName>
</protein>
<proteinExistence type="predicted"/>
<comment type="caution">
    <text evidence="2">The sequence shown here is derived from an EMBL/GenBank/DDBJ whole genome shotgun (WGS) entry which is preliminary data.</text>
</comment>
<reference evidence="2" key="1">
    <citation type="submission" date="2023-02" db="EMBL/GenBank/DDBJ databases">
        <title>Genome of toxic invasive species Heracleum sosnowskyi carries increased number of genes despite the absence of recent whole-genome duplications.</title>
        <authorList>
            <person name="Schelkunov M."/>
            <person name="Shtratnikova V."/>
            <person name="Makarenko M."/>
            <person name="Klepikova A."/>
            <person name="Omelchenko D."/>
            <person name="Novikova G."/>
            <person name="Obukhova E."/>
            <person name="Bogdanov V."/>
            <person name="Penin A."/>
            <person name="Logacheva M."/>
        </authorList>
    </citation>
    <scope>NUCLEOTIDE SEQUENCE</scope>
    <source>
        <strain evidence="2">Hsosn_3</strain>
        <tissue evidence="2">Leaf</tissue>
    </source>
</reference>
<name>A0AAD8IGF6_9APIA</name>
<organism evidence="2 3">
    <name type="scientific">Heracleum sosnowskyi</name>
    <dbReference type="NCBI Taxonomy" id="360622"/>
    <lineage>
        <taxon>Eukaryota</taxon>
        <taxon>Viridiplantae</taxon>
        <taxon>Streptophyta</taxon>
        <taxon>Embryophyta</taxon>
        <taxon>Tracheophyta</taxon>
        <taxon>Spermatophyta</taxon>
        <taxon>Magnoliopsida</taxon>
        <taxon>eudicotyledons</taxon>
        <taxon>Gunneridae</taxon>
        <taxon>Pentapetalae</taxon>
        <taxon>asterids</taxon>
        <taxon>campanulids</taxon>
        <taxon>Apiales</taxon>
        <taxon>Apiaceae</taxon>
        <taxon>Apioideae</taxon>
        <taxon>apioid superclade</taxon>
        <taxon>Tordylieae</taxon>
        <taxon>Tordyliinae</taxon>
        <taxon>Heracleum</taxon>
    </lineage>
</organism>
<feature type="compositionally biased region" description="Acidic residues" evidence="1">
    <location>
        <begin position="127"/>
        <end position="139"/>
    </location>
</feature>
<reference evidence="2" key="2">
    <citation type="submission" date="2023-05" db="EMBL/GenBank/DDBJ databases">
        <authorList>
            <person name="Schelkunov M.I."/>
        </authorList>
    </citation>
    <scope>NUCLEOTIDE SEQUENCE</scope>
    <source>
        <strain evidence="2">Hsosn_3</strain>
        <tissue evidence="2">Leaf</tissue>
    </source>
</reference>